<proteinExistence type="predicted"/>
<dbReference type="Gene3D" id="1.10.260.40">
    <property type="entry name" value="lambda repressor-like DNA-binding domains"/>
    <property type="match status" value="1"/>
</dbReference>
<accession>A0A0G4IZ94</accession>
<dbReference type="InterPro" id="IPR006939">
    <property type="entry name" value="SNF5"/>
</dbReference>
<dbReference type="EMBL" id="CDSF01000101">
    <property type="protein sequence ID" value="CEP00459.1"/>
    <property type="molecule type" value="Genomic_DNA"/>
</dbReference>
<reference evidence="1 3" key="1">
    <citation type="submission" date="2015-02" db="EMBL/GenBank/DDBJ databases">
        <authorList>
            <person name="Chooi Y.-H."/>
        </authorList>
    </citation>
    <scope>NUCLEOTIDE SEQUENCE [LARGE SCALE GENOMIC DNA]</scope>
    <source>
        <strain evidence="1">E3</strain>
    </source>
</reference>
<dbReference type="STRING" id="37360.A0A0G4IZ94"/>
<dbReference type="GO" id="GO:0006338">
    <property type="term" value="P:chromatin remodeling"/>
    <property type="evidence" value="ECO:0007669"/>
    <property type="project" value="InterPro"/>
</dbReference>
<dbReference type="Pfam" id="PF04855">
    <property type="entry name" value="SNF5"/>
    <property type="match status" value="1"/>
</dbReference>
<keyword evidence="2" id="KW-0496">Mitochondrion</keyword>
<dbReference type="OrthoDB" id="515064at2759"/>
<keyword evidence="3" id="KW-1185">Reference proteome</keyword>
<evidence type="ECO:0000313" key="3">
    <source>
        <dbReference type="Proteomes" id="UP000039324"/>
    </source>
</evidence>
<name>A0A0G4IZ94_PLABS</name>
<dbReference type="EMBL" id="OVEO01000002">
    <property type="protein sequence ID" value="SPQ94038.1"/>
    <property type="molecule type" value="Genomic_DNA"/>
</dbReference>
<evidence type="ECO:0000313" key="2">
    <source>
        <dbReference type="EMBL" id="SPQ94038.1"/>
    </source>
</evidence>
<geneLocation type="mitochondrion" evidence="2"/>
<dbReference type="Proteomes" id="UP000039324">
    <property type="component" value="Unassembled WGS sequence"/>
</dbReference>
<protein>
    <submittedName>
        <fullName evidence="1">Uncharacterized protein</fullName>
    </submittedName>
</protein>
<dbReference type="OMA" id="EFSESMC"/>
<dbReference type="GO" id="GO:0003677">
    <property type="term" value="F:DNA binding"/>
    <property type="evidence" value="ECO:0007669"/>
    <property type="project" value="InterPro"/>
</dbReference>
<gene>
    <name evidence="1" type="ORF">PBRA_001513</name>
    <name evidence="2" type="ORF">PLBR_LOCUS1253</name>
</gene>
<dbReference type="GO" id="GO:0000228">
    <property type="term" value="C:nuclear chromosome"/>
    <property type="evidence" value="ECO:0007669"/>
    <property type="project" value="InterPro"/>
</dbReference>
<dbReference type="InterPro" id="IPR010982">
    <property type="entry name" value="Lambda_DNA-bd_dom_sf"/>
</dbReference>
<sequence length="312" mass="35359">MAIPAGLREALAEIMRRNQIGIPELARQAGVLPAQLAQFLQGSLPEDVQQQIATRLQEWMQVLQQRQQAMRAGQAMQHVKQAGHGGMSPKLKTQAESKLVAAPAPENDEVTRFAARLASMRRRNVFCPIRIDETFKTTRYQDEFIWNLNNAGLTPDTFATLLLKDVGLPDTAFKEPIRKSILRQIAEFQAVMQVDPKLALEDSKKGLLVLDLDMLLNGYRLVDTLYWDPYSMIDSVEEFSESMCTDLGLGGEWAAKVAFEIRWKLLQHRKAIHTKRESPLKRHPYPTDVLNFVTIDKAYQMCNKDMIQAVGP</sequence>
<evidence type="ECO:0000313" key="1">
    <source>
        <dbReference type="EMBL" id="CEP00459.1"/>
    </source>
</evidence>
<dbReference type="AlphaFoldDB" id="A0A0G4IZ94"/>
<reference evidence="2 4" key="2">
    <citation type="submission" date="2018-03" db="EMBL/GenBank/DDBJ databases">
        <authorList>
            <person name="Fogelqvist J."/>
        </authorList>
    </citation>
    <scope>NUCLEOTIDE SEQUENCE [LARGE SCALE GENOMIC DNA]</scope>
</reference>
<organism evidence="1 3">
    <name type="scientific">Plasmodiophora brassicae</name>
    <name type="common">Clubroot disease agent</name>
    <dbReference type="NCBI Taxonomy" id="37360"/>
    <lineage>
        <taxon>Eukaryota</taxon>
        <taxon>Sar</taxon>
        <taxon>Rhizaria</taxon>
        <taxon>Endomyxa</taxon>
        <taxon>Phytomyxea</taxon>
        <taxon>Plasmodiophorida</taxon>
        <taxon>Plasmodiophoridae</taxon>
        <taxon>Plasmodiophora</taxon>
    </lineage>
</organism>
<evidence type="ECO:0000313" key="4">
    <source>
        <dbReference type="Proteomes" id="UP000290189"/>
    </source>
</evidence>
<dbReference type="Proteomes" id="UP000290189">
    <property type="component" value="Unassembled WGS sequence"/>
</dbReference>